<dbReference type="Proteomes" id="UP000251993">
    <property type="component" value="Chromosome"/>
</dbReference>
<dbReference type="InterPro" id="IPR052908">
    <property type="entry name" value="AP-4-A_phosphorylase"/>
</dbReference>
<keyword evidence="4" id="KW-1185">Reference proteome</keyword>
<dbReference type="PROSITE" id="PS51084">
    <property type="entry name" value="HIT_2"/>
    <property type="match status" value="1"/>
</dbReference>
<name>A0A344TMN7_9BACT</name>
<dbReference type="InterPro" id="IPR036265">
    <property type="entry name" value="HIT-like_sf"/>
</dbReference>
<evidence type="ECO:0000313" key="3">
    <source>
        <dbReference type="EMBL" id="AXE19908.1"/>
    </source>
</evidence>
<evidence type="ECO:0000256" key="1">
    <source>
        <dbReference type="PROSITE-ProRule" id="PRU00464"/>
    </source>
</evidence>
<dbReference type="GO" id="GO:0003824">
    <property type="term" value="F:catalytic activity"/>
    <property type="evidence" value="ECO:0007669"/>
    <property type="project" value="InterPro"/>
</dbReference>
<dbReference type="Pfam" id="PF13489">
    <property type="entry name" value="Methyltransf_23"/>
    <property type="match status" value="1"/>
</dbReference>
<dbReference type="SUPFAM" id="SSF53335">
    <property type="entry name" value="S-adenosyl-L-methionine-dependent methyltransferases"/>
    <property type="match status" value="1"/>
</dbReference>
<reference evidence="3 4" key="1">
    <citation type="submission" date="2018-07" db="EMBL/GenBank/DDBJ databases">
        <title>Genome sequencing of Runella.</title>
        <authorList>
            <person name="Baek M.-G."/>
            <person name="Yi H."/>
        </authorList>
    </citation>
    <scope>NUCLEOTIDE SEQUENCE [LARGE SCALE GENOMIC DNA]</scope>
    <source>
        <strain evidence="3 4">HYN0085</strain>
    </source>
</reference>
<dbReference type="Pfam" id="PF01230">
    <property type="entry name" value="HIT"/>
    <property type="match status" value="1"/>
</dbReference>
<dbReference type="RefSeq" id="WP_114068676.1">
    <property type="nucleotide sequence ID" value="NZ_CP030850.1"/>
</dbReference>
<protein>
    <submittedName>
        <fullName evidence="3">HIT family protein</fullName>
    </submittedName>
</protein>
<dbReference type="PANTHER" id="PTHR42997:SF1">
    <property type="entry name" value="AP-4-A PHOSPHORYLASE"/>
    <property type="match status" value="1"/>
</dbReference>
<feature type="domain" description="HIT" evidence="2">
    <location>
        <begin position="165"/>
        <end position="272"/>
    </location>
</feature>
<evidence type="ECO:0000259" key="2">
    <source>
        <dbReference type="PROSITE" id="PS51084"/>
    </source>
</evidence>
<comment type="caution">
    <text evidence="1">Lacks conserved residue(s) required for the propagation of feature annotation.</text>
</comment>
<dbReference type="InterPro" id="IPR029063">
    <property type="entry name" value="SAM-dependent_MTases_sf"/>
</dbReference>
<gene>
    <name evidence="3" type="ORF">DR864_20230</name>
</gene>
<proteinExistence type="predicted"/>
<dbReference type="Gene3D" id="3.40.50.150">
    <property type="entry name" value="Vaccinia Virus protein VP39"/>
    <property type="match status" value="2"/>
</dbReference>
<dbReference type="PANTHER" id="PTHR42997">
    <property type="entry name" value="HIT FAMILY HYDROLASE"/>
    <property type="match status" value="1"/>
</dbReference>
<sequence length="282" mass="32226">MEHQKLNSFCHLTAIPRDKPSFPLRKLIEKKAVLGKILDFGCGFGKDVDFLHQKGFDVQGFDPHYFPQYPSDTFDTILCFYVLNVLFPEEQNTVLMQISSLLKPTGRAYFAVRRDIQKDGFRTHQVHGKPTYQCFVKLPYTSIFLNENTEFYEYKHINQATDNQSKCPFCKPAARLHLLAETPLSYAVLDGYPVAKGHTLIVPKRHVADYFELTFEEQKDLVQLSTFVQKRIKANFQPDGFTTGMNIGKSAGQKFPHASLHLIPRYTGDCKNPSGGIRAILR</sequence>
<dbReference type="OrthoDB" id="9784774at2"/>
<organism evidence="3 4">
    <name type="scientific">Runella rosea</name>
    <dbReference type="NCBI Taxonomy" id="2259595"/>
    <lineage>
        <taxon>Bacteria</taxon>
        <taxon>Pseudomonadati</taxon>
        <taxon>Bacteroidota</taxon>
        <taxon>Cytophagia</taxon>
        <taxon>Cytophagales</taxon>
        <taxon>Spirosomataceae</taxon>
        <taxon>Runella</taxon>
    </lineage>
</organism>
<evidence type="ECO:0000313" key="4">
    <source>
        <dbReference type="Proteomes" id="UP000251993"/>
    </source>
</evidence>
<dbReference type="Gene3D" id="3.30.428.10">
    <property type="entry name" value="HIT-like"/>
    <property type="match status" value="1"/>
</dbReference>
<accession>A0A344TMN7</accession>
<dbReference type="SUPFAM" id="SSF54197">
    <property type="entry name" value="HIT-like"/>
    <property type="match status" value="1"/>
</dbReference>
<dbReference type="EMBL" id="CP030850">
    <property type="protein sequence ID" value="AXE19908.1"/>
    <property type="molecule type" value="Genomic_DNA"/>
</dbReference>
<dbReference type="AlphaFoldDB" id="A0A344TMN7"/>
<dbReference type="KEGG" id="run:DR864_20230"/>
<dbReference type="InterPro" id="IPR011146">
    <property type="entry name" value="HIT-like"/>
</dbReference>